<keyword evidence="4" id="KW-1185">Reference proteome</keyword>
<feature type="region of interest" description="Disordered" evidence="1">
    <location>
        <begin position="1"/>
        <end position="24"/>
    </location>
</feature>
<keyword evidence="2" id="KW-0472">Membrane</keyword>
<evidence type="ECO:0000256" key="1">
    <source>
        <dbReference type="SAM" id="MobiDB-lite"/>
    </source>
</evidence>
<feature type="transmembrane region" description="Helical" evidence="2">
    <location>
        <begin position="64"/>
        <end position="85"/>
    </location>
</feature>
<reference evidence="3 4" key="1">
    <citation type="submission" date="2010-10" db="EMBL/GenBank/DDBJ databases">
        <authorList>
            <person name="Durkin A.S."/>
            <person name="Madupu R."/>
            <person name="Torralba M."/>
            <person name="Gillis M."/>
            <person name="Methe B."/>
            <person name="Sutton G."/>
            <person name="Nelson K.E."/>
        </authorList>
    </citation>
    <scope>NUCLEOTIDE SEQUENCE [LARGE SCALE GENOMIC DNA]</scope>
    <source>
        <strain evidence="3 4">ACS-139-V-Col8</strain>
    </source>
</reference>
<protein>
    <submittedName>
        <fullName evidence="3">Uncharacterized protein</fullName>
    </submittedName>
</protein>
<organism evidence="3 4">
    <name type="scientific">Eremococcus coleocola ACS-139-V-Col8</name>
    <dbReference type="NCBI Taxonomy" id="908337"/>
    <lineage>
        <taxon>Bacteria</taxon>
        <taxon>Bacillati</taxon>
        <taxon>Bacillota</taxon>
        <taxon>Bacilli</taxon>
        <taxon>Lactobacillales</taxon>
        <taxon>Aerococcaceae</taxon>
        <taxon>Eremococcus</taxon>
    </lineage>
</organism>
<gene>
    <name evidence="3" type="ORF">HMPREF9257_1340</name>
</gene>
<dbReference type="STRING" id="908337.HMPREF9257_1340"/>
<evidence type="ECO:0000313" key="4">
    <source>
        <dbReference type="Proteomes" id="UP000005990"/>
    </source>
</evidence>
<keyword evidence="2" id="KW-0812">Transmembrane</keyword>
<evidence type="ECO:0000256" key="2">
    <source>
        <dbReference type="SAM" id="Phobius"/>
    </source>
</evidence>
<name>E4KP54_9LACT</name>
<accession>E4KP54</accession>
<keyword evidence="2" id="KW-1133">Transmembrane helix</keyword>
<proteinExistence type="predicted"/>
<dbReference type="Proteomes" id="UP000005990">
    <property type="component" value="Unassembled WGS sequence"/>
</dbReference>
<dbReference type="AlphaFoldDB" id="E4KP54"/>
<dbReference type="eggNOG" id="ENOG502ZED0">
    <property type="taxonomic scope" value="Bacteria"/>
</dbReference>
<comment type="caution">
    <text evidence="3">The sequence shown here is derived from an EMBL/GenBank/DDBJ whole genome shotgun (WGS) entry which is preliminary data.</text>
</comment>
<evidence type="ECO:0000313" key="3">
    <source>
        <dbReference type="EMBL" id="EFR31125.1"/>
    </source>
</evidence>
<dbReference type="RefSeq" id="WP_006418328.1">
    <property type="nucleotide sequence ID" value="NZ_AENN01000015.1"/>
</dbReference>
<dbReference type="EMBL" id="AENN01000015">
    <property type="protein sequence ID" value="EFR31125.1"/>
    <property type="molecule type" value="Genomic_DNA"/>
</dbReference>
<feature type="compositionally biased region" description="Basic and acidic residues" evidence="1">
    <location>
        <begin position="1"/>
        <end position="10"/>
    </location>
</feature>
<sequence length="86" mass="10100">MTHKIRREDGAYPNDTPYDEEKDDLYFDEPGIEDGYYDKDIEADYEEEIIQRRRSKYNLALDRFLNNGIIIVGVLLLAVLLIAFLV</sequence>